<evidence type="ECO:0000259" key="1">
    <source>
        <dbReference type="Pfam" id="PF00814"/>
    </source>
</evidence>
<dbReference type="EMBL" id="QOUX01000033">
    <property type="protein sequence ID" value="RXJ01327.1"/>
    <property type="molecule type" value="Genomic_DNA"/>
</dbReference>
<dbReference type="InterPro" id="IPR043129">
    <property type="entry name" value="ATPase_NBD"/>
</dbReference>
<dbReference type="RefSeq" id="WP_129078168.1">
    <property type="nucleotide sequence ID" value="NZ_QOUX01000033.1"/>
</dbReference>
<comment type="caution">
    <text evidence="2">The sequence shown here is derived from an EMBL/GenBank/DDBJ whole genome shotgun (WGS) entry which is preliminary data.</text>
</comment>
<feature type="domain" description="Gcp-like" evidence="1">
    <location>
        <begin position="23"/>
        <end position="225"/>
    </location>
</feature>
<sequence length="236" mass="26118">MKVLAIDTSTFVMGVALLDEDKVLGEVITNLKENHSIRLMPAVEKLMKDAGVHPKELHKIVVAHGPGSYTGVRIGVTTAKTLAWTLGIPLIGISSLEALAQNGRYFHGVISPIFDARRGQVYTGLYGNKNGQIQNLREDQILLLEDWLTQLNNDFENILFLGNDVSLHRQLIIEKLGGKATFGLVSDHNPRPAELARLALNMESKEDIHTFTPNYIRLAEAETNWLASQKTKAEQG</sequence>
<dbReference type="CDD" id="cd24032">
    <property type="entry name" value="ASKHA_NBD_TsaB"/>
    <property type="match status" value="1"/>
</dbReference>
<dbReference type="GO" id="GO:0016740">
    <property type="term" value="F:transferase activity"/>
    <property type="evidence" value="ECO:0007669"/>
    <property type="project" value="UniProtKB-KW"/>
</dbReference>
<evidence type="ECO:0000313" key="3">
    <source>
        <dbReference type="Proteomes" id="UP000290649"/>
    </source>
</evidence>
<dbReference type="InterPro" id="IPR000905">
    <property type="entry name" value="Gcp-like_dom"/>
</dbReference>
<keyword evidence="2" id="KW-0808">Transferase</keyword>
<dbReference type="AlphaFoldDB" id="A0A4Q0VSR2"/>
<keyword evidence="3" id="KW-1185">Reference proteome</keyword>
<dbReference type="PANTHER" id="PTHR11735">
    <property type="entry name" value="TRNA N6-ADENOSINE THREONYLCARBAMOYLTRANSFERASE"/>
    <property type="match status" value="1"/>
</dbReference>
<dbReference type="GO" id="GO:0005829">
    <property type="term" value="C:cytosol"/>
    <property type="evidence" value="ECO:0007669"/>
    <property type="project" value="TreeGrafter"/>
</dbReference>
<dbReference type="InterPro" id="IPR022496">
    <property type="entry name" value="T6A_TsaB"/>
</dbReference>
<dbReference type="Pfam" id="PF00814">
    <property type="entry name" value="TsaD"/>
    <property type="match status" value="1"/>
</dbReference>
<proteinExistence type="predicted"/>
<reference evidence="2 3" key="1">
    <citation type="journal article" date="2019" name="Int. J. Syst. Evol. Microbiol.">
        <title>Anaerobacillus alkaliphilus sp. nov., a novel alkaliphilic and moderately halophilic bacterium.</title>
        <authorList>
            <person name="Borsodi A.K."/>
            <person name="Aszalos J.M."/>
            <person name="Bihari P."/>
            <person name="Nagy I."/>
            <person name="Schumann P."/>
            <person name="Sproer C."/>
            <person name="Kovacs A.L."/>
            <person name="Boka K."/>
            <person name="Dobosy P."/>
            <person name="Ovari M."/>
            <person name="Szili-Kovacs T."/>
            <person name="Toth E."/>
        </authorList>
    </citation>
    <scope>NUCLEOTIDE SEQUENCE [LARGE SCALE GENOMIC DNA]</scope>
    <source>
        <strain evidence="2 3">B16-10</strain>
    </source>
</reference>
<dbReference type="OrthoDB" id="9784166at2"/>
<name>A0A4Q0VSR2_9BACI</name>
<dbReference type="Proteomes" id="UP000290649">
    <property type="component" value="Unassembled WGS sequence"/>
</dbReference>
<gene>
    <name evidence="2" type="primary">tsaB</name>
    <name evidence="2" type="ORF">DS745_10325</name>
</gene>
<dbReference type="PANTHER" id="PTHR11735:SF11">
    <property type="entry name" value="TRNA THREONYLCARBAMOYLADENOSINE BIOSYNTHESIS PROTEIN TSAB"/>
    <property type="match status" value="1"/>
</dbReference>
<dbReference type="Gene3D" id="3.30.420.40">
    <property type="match status" value="2"/>
</dbReference>
<dbReference type="GO" id="GO:0002949">
    <property type="term" value="P:tRNA threonylcarbamoyladenosine modification"/>
    <property type="evidence" value="ECO:0007669"/>
    <property type="project" value="InterPro"/>
</dbReference>
<dbReference type="NCBIfam" id="TIGR03725">
    <property type="entry name" value="T6A_YeaZ"/>
    <property type="match status" value="1"/>
</dbReference>
<dbReference type="SUPFAM" id="SSF53067">
    <property type="entry name" value="Actin-like ATPase domain"/>
    <property type="match status" value="2"/>
</dbReference>
<organism evidence="2 3">
    <name type="scientific">Anaerobacillus alkaliphilus</name>
    <dbReference type="NCBI Taxonomy" id="1548597"/>
    <lineage>
        <taxon>Bacteria</taxon>
        <taxon>Bacillati</taxon>
        <taxon>Bacillota</taxon>
        <taxon>Bacilli</taxon>
        <taxon>Bacillales</taxon>
        <taxon>Bacillaceae</taxon>
        <taxon>Anaerobacillus</taxon>
    </lineage>
</organism>
<accession>A0A4Q0VSR2</accession>
<protein>
    <submittedName>
        <fullName evidence="2">tRNA (Adenosine(37)-N6)-threonylcarbamoyltransferase complex dimerization subunit type 1 TsaB</fullName>
    </submittedName>
</protein>
<evidence type="ECO:0000313" key="2">
    <source>
        <dbReference type="EMBL" id="RXJ01327.1"/>
    </source>
</evidence>